<proteinExistence type="predicted"/>
<keyword evidence="3" id="KW-1185">Reference proteome</keyword>
<dbReference type="Proteomes" id="UP000533598">
    <property type="component" value="Unassembled WGS sequence"/>
</dbReference>
<keyword evidence="1" id="KW-0812">Transmembrane</keyword>
<dbReference type="AlphaFoldDB" id="A0A7W7CDT6"/>
<keyword evidence="1" id="KW-0472">Membrane</keyword>
<keyword evidence="1" id="KW-1133">Transmembrane helix</keyword>
<protein>
    <submittedName>
        <fullName evidence="2">Uncharacterized protein</fullName>
    </submittedName>
</protein>
<accession>A0A7W7CDT6</accession>
<sequence length="120" mass="12744">MVETVLGVLEHSPTLDEALAPVGIRVVVTAILVPLILAFRQGRGWARIALALLLGVAGTLSLVVELISWLAEGNDPVALFAGTDTGFLVFAVVRALHIAAVFGALALMFTPNANGWFRRR</sequence>
<dbReference type="RefSeq" id="WP_185003632.1">
    <property type="nucleotide sequence ID" value="NZ_BAAAUI010000083.1"/>
</dbReference>
<feature type="transmembrane region" description="Helical" evidence="1">
    <location>
        <begin position="48"/>
        <end position="67"/>
    </location>
</feature>
<organism evidence="2 3">
    <name type="scientific">Crossiella cryophila</name>
    <dbReference type="NCBI Taxonomy" id="43355"/>
    <lineage>
        <taxon>Bacteria</taxon>
        <taxon>Bacillati</taxon>
        <taxon>Actinomycetota</taxon>
        <taxon>Actinomycetes</taxon>
        <taxon>Pseudonocardiales</taxon>
        <taxon>Pseudonocardiaceae</taxon>
        <taxon>Crossiella</taxon>
    </lineage>
</organism>
<comment type="caution">
    <text evidence="2">The sequence shown here is derived from an EMBL/GenBank/DDBJ whole genome shotgun (WGS) entry which is preliminary data.</text>
</comment>
<dbReference type="EMBL" id="JACHMH010000001">
    <property type="protein sequence ID" value="MBB4677719.1"/>
    <property type="molecule type" value="Genomic_DNA"/>
</dbReference>
<evidence type="ECO:0000256" key="1">
    <source>
        <dbReference type="SAM" id="Phobius"/>
    </source>
</evidence>
<evidence type="ECO:0000313" key="2">
    <source>
        <dbReference type="EMBL" id="MBB4677719.1"/>
    </source>
</evidence>
<feature type="transmembrane region" description="Helical" evidence="1">
    <location>
        <begin position="87"/>
        <end position="110"/>
    </location>
</feature>
<reference evidence="2 3" key="1">
    <citation type="submission" date="2020-08" db="EMBL/GenBank/DDBJ databases">
        <title>Sequencing the genomes of 1000 actinobacteria strains.</title>
        <authorList>
            <person name="Klenk H.-P."/>
        </authorList>
    </citation>
    <scope>NUCLEOTIDE SEQUENCE [LARGE SCALE GENOMIC DNA]</scope>
    <source>
        <strain evidence="2 3">DSM 44230</strain>
    </source>
</reference>
<gene>
    <name evidence="2" type="ORF">HNR67_003837</name>
</gene>
<evidence type="ECO:0000313" key="3">
    <source>
        <dbReference type="Proteomes" id="UP000533598"/>
    </source>
</evidence>
<name>A0A7W7CDT6_9PSEU</name>
<feature type="transmembrane region" description="Helical" evidence="1">
    <location>
        <begin position="18"/>
        <end position="39"/>
    </location>
</feature>